<dbReference type="EMBL" id="JABSTR010000005">
    <property type="protein sequence ID" value="KAH9371385.1"/>
    <property type="molecule type" value="Genomic_DNA"/>
</dbReference>
<sequence length="173" mass="20096">MGYREKTVHSLQSRLLSLEDHSRQNNLIVFGVPEKTNEADDNLQESVVQGIFKNVLGVSVTTVERIHRIGRKQRDKPRPIVLKQIDYREKYVVFSNCANLKDTNFSISEDFSSATRQKRKKLWESAADLKRMGRKVKLVHDRIRIDNVLFEWDHAKGERVPVEGKEGKPVQKK</sequence>
<dbReference type="AlphaFoldDB" id="A0A9J6G9H4"/>
<dbReference type="OMA" id="HDRIRID"/>
<organism evidence="1 2">
    <name type="scientific">Haemaphysalis longicornis</name>
    <name type="common">Bush tick</name>
    <dbReference type="NCBI Taxonomy" id="44386"/>
    <lineage>
        <taxon>Eukaryota</taxon>
        <taxon>Metazoa</taxon>
        <taxon>Ecdysozoa</taxon>
        <taxon>Arthropoda</taxon>
        <taxon>Chelicerata</taxon>
        <taxon>Arachnida</taxon>
        <taxon>Acari</taxon>
        <taxon>Parasitiformes</taxon>
        <taxon>Ixodida</taxon>
        <taxon>Ixodoidea</taxon>
        <taxon>Ixodidae</taxon>
        <taxon>Haemaphysalinae</taxon>
        <taxon>Haemaphysalis</taxon>
    </lineage>
</organism>
<accession>A0A9J6G9H4</accession>
<name>A0A9J6G9H4_HAELO</name>
<proteinExistence type="predicted"/>
<protein>
    <recommendedName>
        <fullName evidence="3">Endonuclease-reverse transcriptase</fullName>
    </recommendedName>
</protein>
<evidence type="ECO:0000313" key="2">
    <source>
        <dbReference type="Proteomes" id="UP000821853"/>
    </source>
</evidence>
<gene>
    <name evidence="1" type="ORF">HPB48_023047</name>
</gene>
<dbReference type="Gene3D" id="3.30.70.1820">
    <property type="entry name" value="L1 transposable element, RRM domain"/>
    <property type="match status" value="1"/>
</dbReference>
<keyword evidence="2" id="KW-1185">Reference proteome</keyword>
<comment type="caution">
    <text evidence="1">The sequence shown here is derived from an EMBL/GenBank/DDBJ whole genome shotgun (WGS) entry which is preliminary data.</text>
</comment>
<dbReference type="VEuPathDB" id="VectorBase:HLOH_055675"/>
<dbReference type="InterPro" id="IPR004244">
    <property type="entry name" value="Transposase_22"/>
</dbReference>
<dbReference type="PANTHER" id="PTHR11505">
    <property type="entry name" value="L1 TRANSPOSABLE ELEMENT-RELATED"/>
    <property type="match status" value="1"/>
</dbReference>
<reference evidence="1 2" key="1">
    <citation type="journal article" date="2020" name="Cell">
        <title>Large-Scale Comparative Analyses of Tick Genomes Elucidate Their Genetic Diversity and Vector Capacities.</title>
        <authorList>
            <consortium name="Tick Genome and Microbiome Consortium (TIGMIC)"/>
            <person name="Jia N."/>
            <person name="Wang J."/>
            <person name="Shi W."/>
            <person name="Du L."/>
            <person name="Sun Y."/>
            <person name="Zhan W."/>
            <person name="Jiang J.F."/>
            <person name="Wang Q."/>
            <person name="Zhang B."/>
            <person name="Ji P."/>
            <person name="Bell-Sakyi L."/>
            <person name="Cui X.M."/>
            <person name="Yuan T.T."/>
            <person name="Jiang B.G."/>
            <person name="Yang W.F."/>
            <person name="Lam T.T."/>
            <person name="Chang Q.C."/>
            <person name="Ding S.J."/>
            <person name="Wang X.J."/>
            <person name="Zhu J.G."/>
            <person name="Ruan X.D."/>
            <person name="Zhao L."/>
            <person name="Wei J.T."/>
            <person name="Ye R.Z."/>
            <person name="Que T.C."/>
            <person name="Du C.H."/>
            <person name="Zhou Y.H."/>
            <person name="Cheng J.X."/>
            <person name="Dai P.F."/>
            <person name="Guo W.B."/>
            <person name="Han X.H."/>
            <person name="Huang E.J."/>
            <person name="Li L.F."/>
            <person name="Wei W."/>
            <person name="Gao Y.C."/>
            <person name="Liu J.Z."/>
            <person name="Shao H.Z."/>
            <person name="Wang X."/>
            <person name="Wang C.C."/>
            <person name="Yang T.C."/>
            <person name="Huo Q.B."/>
            <person name="Li W."/>
            <person name="Chen H.Y."/>
            <person name="Chen S.E."/>
            <person name="Zhou L.G."/>
            <person name="Ni X.B."/>
            <person name="Tian J.H."/>
            <person name="Sheng Y."/>
            <person name="Liu T."/>
            <person name="Pan Y.S."/>
            <person name="Xia L.Y."/>
            <person name="Li J."/>
            <person name="Zhao F."/>
            <person name="Cao W.C."/>
        </authorList>
    </citation>
    <scope>NUCLEOTIDE SEQUENCE [LARGE SCALE GENOMIC DNA]</scope>
    <source>
        <strain evidence="1">HaeL-2018</strain>
    </source>
</reference>
<evidence type="ECO:0008006" key="3">
    <source>
        <dbReference type="Google" id="ProtNLM"/>
    </source>
</evidence>
<dbReference type="OrthoDB" id="6512383at2759"/>
<dbReference type="Proteomes" id="UP000821853">
    <property type="component" value="Chromosome 3"/>
</dbReference>
<evidence type="ECO:0000313" key="1">
    <source>
        <dbReference type="EMBL" id="KAH9371385.1"/>
    </source>
</evidence>